<dbReference type="EMBL" id="BMOU01000001">
    <property type="protein sequence ID" value="GGN90630.1"/>
    <property type="molecule type" value="Genomic_DNA"/>
</dbReference>
<dbReference type="RefSeq" id="WP_188995612.1">
    <property type="nucleotide sequence ID" value="NZ_BMOU01000001.1"/>
</dbReference>
<proteinExistence type="predicted"/>
<dbReference type="Proteomes" id="UP000605784">
    <property type="component" value="Unassembled WGS sequence"/>
</dbReference>
<accession>A0A830GIK0</accession>
<organism evidence="1 2">
    <name type="scientific">Haloarcula pellucida</name>
    <dbReference type="NCBI Taxonomy" id="1427151"/>
    <lineage>
        <taxon>Archaea</taxon>
        <taxon>Methanobacteriati</taxon>
        <taxon>Methanobacteriota</taxon>
        <taxon>Stenosarchaea group</taxon>
        <taxon>Halobacteria</taxon>
        <taxon>Halobacteriales</taxon>
        <taxon>Haloarculaceae</taxon>
        <taxon>Haloarcula</taxon>
    </lineage>
</organism>
<sequence>MKDVLSRIGIGSARVDTVLPSSTVRAGDAVDAEVHVEGGSTDQDIDAIYFALETEYRTEEGYADAIVDKWQLTEPFTIGSGEERRFETTIDVPRRTPVTVGSVSVEIETGLDISMAVDPEDEDRIEVRPTERLQAVFDALENVGFSMKSSSCEARPGGIFSTSANFVQEFEFRPQRGEFSGEVDEVEIIPVYDGNGLTVHMEVDRRGGLLSEAMDIDERHTSFTVQDADPAAIEPSLTQAIRDLS</sequence>
<evidence type="ECO:0000313" key="1">
    <source>
        <dbReference type="EMBL" id="GGN90630.1"/>
    </source>
</evidence>
<gene>
    <name evidence="1" type="ORF">GCM10009030_12850</name>
</gene>
<reference evidence="1" key="1">
    <citation type="journal article" date="2014" name="Int. J. Syst. Evol. Microbiol.">
        <title>Complete genome sequence of Corynebacterium casei LMG S-19264T (=DSM 44701T), isolated from a smear-ripened cheese.</title>
        <authorList>
            <consortium name="US DOE Joint Genome Institute (JGI-PGF)"/>
            <person name="Walter F."/>
            <person name="Albersmeier A."/>
            <person name="Kalinowski J."/>
            <person name="Ruckert C."/>
        </authorList>
    </citation>
    <scope>NUCLEOTIDE SEQUENCE</scope>
    <source>
        <strain evidence="1">JCM 17820</strain>
    </source>
</reference>
<dbReference type="InterPro" id="IPR009776">
    <property type="entry name" value="Spore_0_M"/>
</dbReference>
<evidence type="ECO:0000313" key="2">
    <source>
        <dbReference type="Proteomes" id="UP000605784"/>
    </source>
</evidence>
<dbReference type="PANTHER" id="PTHR40053">
    <property type="entry name" value="SPORULATION-CONTROL PROTEIN SPO0M"/>
    <property type="match status" value="1"/>
</dbReference>
<dbReference type="AlphaFoldDB" id="A0A830GIK0"/>
<protein>
    <submittedName>
        <fullName evidence="1">Sporulation-control protein</fullName>
    </submittedName>
</protein>
<dbReference type="Pfam" id="PF07070">
    <property type="entry name" value="Spo0M"/>
    <property type="match status" value="1"/>
</dbReference>
<keyword evidence="2" id="KW-1185">Reference proteome</keyword>
<dbReference type="PANTHER" id="PTHR40053:SF1">
    <property type="entry name" value="SPORULATION-CONTROL PROTEIN SPO0M"/>
    <property type="match status" value="1"/>
</dbReference>
<reference evidence="1" key="2">
    <citation type="submission" date="2020-09" db="EMBL/GenBank/DDBJ databases">
        <authorList>
            <person name="Sun Q."/>
            <person name="Ohkuma M."/>
        </authorList>
    </citation>
    <scope>NUCLEOTIDE SEQUENCE</scope>
    <source>
        <strain evidence="1">JCM 17820</strain>
    </source>
</reference>
<comment type="caution">
    <text evidence="1">The sequence shown here is derived from an EMBL/GenBank/DDBJ whole genome shotgun (WGS) entry which is preliminary data.</text>
</comment>
<name>A0A830GIK0_9EURY</name>